<proteinExistence type="predicted"/>
<evidence type="ECO:0000313" key="2">
    <source>
        <dbReference type="EMBL" id="OWY93521.1"/>
    </source>
</evidence>
<keyword evidence="3" id="KW-1185">Reference proteome</keyword>
<feature type="non-terminal residue" evidence="2">
    <location>
        <position position="372"/>
    </location>
</feature>
<feature type="compositionally biased region" description="Polar residues" evidence="1">
    <location>
        <begin position="200"/>
        <end position="210"/>
    </location>
</feature>
<comment type="caution">
    <text evidence="2">The sequence shown here is derived from an EMBL/GenBank/DDBJ whole genome shotgun (WGS) entry which is preliminary data.</text>
</comment>
<evidence type="ECO:0000256" key="1">
    <source>
        <dbReference type="SAM" id="MobiDB-lite"/>
    </source>
</evidence>
<organism evidence="2 3">
    <name type="scientific">Phytophthora megakarya</name>
    <dbReference type="NCBI Taxonomy" id="4795"/>
    <lineage>
        <taxon>Eukaryota</taxon>
        <taxon>Sar</taxon>
        <taxon>Stramenopiles</taxon>
        <taxon>Oomycota</taxon>
        <taxon>Peronosporomycetes</taxon>
        <taxon>Peronosporales</taxon>
        <taxon>Peronosporaceae</taxon>
        <taxon>Phytophthora</taxon>
    </lineage>
</organism>
<feature type="region of interest" description="Disordered" evidence="1">
    <location>
        <begin position="171"/>
        <end position="210"/>
    </location>
</feature>
<feature type="region of interest" description="Disordered" evidence="1">
    <location>
        <begin position="34"/>
        <end position="134"/>
    </location>
</feature>
<evidence type="ECO:0000313" key="3">
    <source>
        <dbReference type="Proteomes" id="UP000198211"/>
    </source>
</evidence>
<dbReference type="AlphaFoldDB" id="A0A225UKP5"/>
<dbReference type="Proteomes" id="UP000198211">
    <property type="component" value="Unassembled WGS sequence"/>
</dbReference>
<dbReference type="OrthoDB" id="111185at2759"/>
<feature type="compositionally biased region" description="Basic and acidic residues" evidence="1">
    <location>
        <begin position="34"/>
        <end position="56"/>
    </location>
</feature>
<reference evidence="3" key="1">
    <citation type="submission" date="2017-03" db="EMBL/GenBank/DDBJ databases">
        <title>Phytopthora megakarya and P. palmivora, two closely related causual agents of cacao black pod achieved similar genome size and gene model numbers by different mechanisms.</title>
        <authorList>
            <person name="Ali S."/>
            <person name="Shao J."/>
            <person name="Larry D.J."/>
            <person name="Kronmiller B."/>
            <person name="Shen D."/>
            <person name="Strem M.D."/>
            <person name="Melnick R.L."/>
            <person name="Guiltinan M.J."/>
            <person name="Tyler B.M."/>
            <person name="Meinhardt L.W."/>
            <person name="Bailey B.A."/>
        </authorList>
    </citation>
    <scope>NUCLEOTIDE SEQUENCE [LARGE SCALE GENOMIC DNA]</scope>
    <source>
        <strain evidence="3">zdho120</strain>
    </source>
</reference>
<gene>
    <name evidence="2" type="ORF">PHMEG_00037058</name>
</gene>
<protein>
    <submittedName>
        <fullName evidence="2">Uncharacterized protein</fullName>
    </submittedName>
</protein>
<name>A0A225UKP5_9STRA</name>
<sequence length="372" mass="40669">MEDAVVVVEECYDSRVELGPEEQKPLEVIEKEARARRAVAREEKKVAESKDARTQPDSEEEIQDAHHVTLDGTAEDGQEESAPVGSGADSNSDSSVEVLRVSSPDVPEQASVGGTVKVESPAVDGTSESSRLGHDVIEVDALEEKATPGETPTIKLEGPLSIVKEEAASDVLGDDSQSRLETSLSSSSGVQVSTEEATSRMKTPSSAQETVDMTAENDAGAPEVPIVPNLMKLYVDDQVRRWEQVSLEFVMSPMIEYAWPHSAPNFQTWYGTVMATSESLASRMSSGARAQTWISEWRLVRLAPNMATDLTSVTVPLNELSMRECAAVLQTLFFEVGFKFRNLVPEWFRVSAPKAEADTMRRVAEKLQHLLT</sequence>
<accession>A0A225UKP5</accession>
<dbReference type="EMBL" id="NBNE01015920">
    <property type="protein sequence ID" value="OWY93521.1"/>
    <property type="molecule type" value="Genomic_DNA"/>
</dbReference>
<feature type="compositionally biased region" description="Low complexity" evidence="1">
    <location>
        <begin position="179"/>
        <end position="195"/>
    </location>
</feature>